<organism evidence="2 3">
    <name type="scientific">Lutzomyia longipalpis</name>
    <name type="common">Sand fly</name>
    <dbReference type="NCBI Taxonomy" id="7200"/>
    <lineage>
        <taxon>Eukaryota</taxon>
        <taxon>Metazoa</taxon>
        <taxon>Ecdysozoa</taxon>
        <taxon>Arthropoda</taxon>
        <taxon>Hexapoda</taxon>
        <taxon>Insecta</taxon>
        <taxon>Pterygota</taxon>
        <taxon>Neoptera</taxon>
        <taxon>Endopterygota</taxon>
        <taxon>Diptera</taxon>
        <taxon>Nematocera</taxon>
        <taxon>Psychodoidea</taxon>
        <taxon>Psychodidae</taxon>
        <taxon>Lutzomyia</taxon>
        <taxon>Lutzomyia</taxon>
    </lineage>
</organism>
<keyword evidence="3" id="KW-1185">Reference proteome</keyword>
<reference evidence="3" key="1">
    <citation type="submission" date="2012-05" db="EMBL/GenBank/DDBJ databases">
        <title>Whole Genome Assembly of Lutzomyia longipalpis.</title>
        <authorList>
            <person name="Richards S."/>
            <person name="Qu C."/>
            <person name="Dillon R."/>
            <person name="Worley K."/>
            <person name="Scherer S."/>
            <person name="Batterton M."/>
            <person name="Taylor A."/>
            <person name="Hawes A."/>
            <person name="Hernandez B."/>
            <person name="Kovar C."/>
            <person name="Mandapat C."/>
            <person name="Pham C."/>
            <person name="Qu C."/>
            <person name="Jing C."/>
            <person name="Bess C."/>
            <person name="Bandaranaike D."/>
            <person name="Ngo D."/>
            <person name="Ongeri F."/>
            <person name="Arias F."/>
            <person name="Lara F."/>
            <person name="Weissenberger G."/>
            <person name="Kamau G."/>
            <person name="Han H."/>
            <person name="Shen H."/>
            <person name="Dinh H."/>
            <person name="Khalil I."/>
            <person name="Jones J."/>
            <person name="Shafer J."/>
            <person name="Jayaseelan J."/>
            <person name="Quiroz J."/>
            <person name="Blankenburg K."/>
            <person name="Nguyen L."/>
            <person name="Jackson L."/>
            <person name="Francisco L."/>
            <person name="Tang L.-Y."/>
            <person name="Pu L.-L."/>
            <person name="Perales L."/>
            <person name="Lorensuhewa L."/>
            <person name="Munidasa M."/>
            <person name="Coyle M."/>
            <person name="Taylor M."/>
            <person name="Puazo M."/>
            <person name="Firestine M."/>
            <person name="Scheel M."/>
            <person name="Javaid M."/>
            <person name="Wang M."/>
            <person name="Li M."/>
            <person name="Tabassum N."/>
            <person name="Saada N."/>
            <person name="Osuji N."/>
            <person name="Aqrawi P."/>
            <person name="Fu Q."/>
            <person name="Thornton R."/>
            <person name="Raj R."/>
            <person name="Goodspeed R."/>
            <person name="Mata R."/>
            <person name="Najjar R."/>
            <person name="Gubbala S."/>
            <person name="Lee S."/>
            <person name="Denson S."/>
            <person name="Patil S."/>
            <person name="Macmil S."/>
            <person name="Qi S."/>
            <person name="Matskevitch T."/>
            <person name="Palculict T."/>
            <person name="Mathew T."/>
            <person name="Vee V."/>
            <person name="Velamala V."/>
            <person name="Korchina V."/>
            <person name="Cai W."/>
            <person name="Liu W."/>
            <person name="Dai W."/>
            <person name="Zou X."/>
            <person name="Zhu Y."/>
            <person name="Zhang Y."/>
            <person name="Wu Y.-Q."/>
            <person name="Xin Y."/>
            <person name="Nazarath L."/>
            <person name="Kovar C."/>
            <person name="Han Y."/>
            <person name="Muzny D."/>
            <person name="Gibbs R."/>
        </authorList>
    </citation>
    <scope>NUCLEOTIDE SEQUENCE [LARGE SCALE GENOMIC DNA]</scope>
    <source>
        <strain evidence="3">Jacobina</strain>
    </source>
</reference>
<accession>A0A1B0CGC6</accession>
<evidence type="ECO:0000313" key="1">
    <source>
        <dbReference type="EMBL" id="MBC1172776.1"/>
    </source>
</evidence>
<name>A0A1B0CGC6_LUTLO</name>
<protein>
    <submittedName>
        <fullName evidence="1 2">Uncharacterized protein</fullName>
    </submittedName>
</protein>
<dbReference type="EMBL" id="AJWK01011025">
    <property type="status" value="NOT_ANNOTATED_CDS"/>
    <property type="molecule type" value="Genomic_DNA"/>
</dbReference>
<dbReference type="Proteomes" id="UP000092461">
    <property type="component" value="Unassembled WGS sequence"/>
</dbReference>
<reference evidence="1" key="2">
    <citation type="journal article" date="2020" name="BMC">
        <title>Leishmania infection induces a limited differential gene expression in the sand fly midgut.</title>
        <authorList>
            <person name="Coutinho-Abreu I.V."/>
            <person name="Serafim T.D."/>
            <person name="Meneses C."/>
            <person name="Kamhawi S."/>
            <person name="Oliveira F."/>
            <person name="Valenzuela J.G."/>
        </authorList>
    </citation>
    <scope>NUCLEOTIDE SEQUENCE</scope>
    <source>
        <strain evidence="1">Jacobina</strain>
        <tissue evidence="1">Midgut</tissue>
    </source>
</reference>
<evidence type="ECO:0000313" key="2">
    <source>
        <dbReference type="EnsemblMetazoa" id="LLOJ003427-PA"/>
    </source>
</evidence>
<dbReference type="VEuPathDB" id="VectorBase:LLOJ003427"/>
<sequence>MARFLMRPRTFLQSIRQVNIPGFATFTQRDFQYEDHSHSGTLLNRFSRAIAEEVSRDAKIVRNSIKYSQFYPVHKQEKFQKDIQKVDSDQLSRLIMFTANYRGNADIGKIFRVINDLDCEANDRIRSLEYRDVQELMYMFLYLLPNKITQLDFVRSGIEILLDGFPRNKTKGNFLQICFYLGIFKKSRLHCEQLKDFLKTHLNDYLSDLDSMQLALVANSAFKASITIPNEDFHERLKAAILSMDQDVDIQLLVTFAKSLRHNRVDCMSTGILDKIQQLLQSGKIPDVDLRGYTHLLALFVENRHVPPSFGKYVYEEGMNIISEEHEKSVMRSKDEMYTNPNFRQKDLATFLWCITNLPDKIVTKDDATTLTNAILWKLRNYEYKYAYDEFVDTLLSLVMLGIKSDALFKAFFNDRNFLIPPKNQNRTKLHSKQLLLTTCLQIVAPELVPKDREQRRRKPIEVPDYLLQKRKHFLNVGQTLKDLQEEFNIVKMELKIPVQNINIPSYMIEIETQERQNHVFWIELLDAASTMSDLVTPTPIVRLKLRLLQALDEDFIVVDTINKESEELKEVLRRAIKEHVSSVNSDAEAEVQKVVTT</sequence>
<dbReference type="EnsemblMetazoa" id="LLOJ003427-RA">
    <property type="protein sequence ID" value="LLOJ003427-PA"/>
    <property type="gene ID" value="LLOJ003427"/>
</dbReference>
<dbReference type="EMBL" id="GITU01004073">
    <property type="protein sequence ID" value="MBC1172776.1"/>
    <property type="molecule type" value="Transcribed_RNA"/>
</dbReference>
<reference evidence="2" key="3">
    <citation type="submission" date="2020-05" db="UniProtKB">
        <authorList>
            <consortium name="EnsemblMetazoa"/>
        </authorList>
    </citation>
    <scope>IDENTIFICATION</scope>
    <source>
        <strain evidence="2">Jacobina</strain>
    </source>
</reference>
<dbReference type="AlphaFoldDB" id="A0A1B0CGC6"/>
<evidence type="ECO:0000313" key="3">
    <source>
        <dbReference type="Proteomes" id="UP000092461"/>
    </source>
</evidence>
<proteinExistence type="predicted"/>
<dbReference type="VEuPathDB" id="VectorBase:LLONM1_002120"/>